<dbReference type="GO" id="GO:0006508">
    <property type="term" value="P:proteolysis"/>
    <property type="evidence" value="ECO:0007669"/>
    <property type="project" value="UniProtKB-KW"/>
</dbReference>
<dbReference type="SMART" id="SM00228">
    <property type="entry name" value="PDZ"/>
    <property type="match status" value="1"/>
</dbReference>
<protein>
    <submittedName>
        <fullName evidence="4">Protease Do-like 8, chloroplastic</fullName>
    </submittedName>
</protein>
<dbReference type="OrthoDB" id="4217619at2759"/>
<evidence type="ECO:0000259" key="3">
    <source>
        <dbReference type="SMART" id="SM00228"/>
    </source>
</evidence>
<dbReference type="SMR" id="A0A1S4D402"/>
<dbReference type="PaxDb" id="4097-A0A1S4D402"/>
<dbReference type="Pfam" id="PF13180">
    <property type="entry name" value="PDZ_2"/>
    <property type="match status" value="1"/>
</dbReference>
<dbReference type="InterPro" id="IPR039382">
    <property type="entry name" value="DEGP1/8_PDZ_dom"/>
</dbReference>
<evidence type="ECO:0000256" key="2">
    <source>
        <dbReference type="ARBA" id="ARBA00022801"/>
    </source>
</evidence>
<evidence type="ECO:0000256" key="1">
    <source>
        <dbReference type="ARBA" id="ARBA00022670"/>
    </source>
</evidence>
<dbReference type="InterPro" id="IPR051201">
    <property type="entry name" value="Chloro_Bact_Ser_Proteases"/>
</dbReference>
<feature type="domain" description="PDZ" evidence="3">
    <location>
        <begin position="10"/>
        <end position="99"/>
    </location>
</feature>
<dbReference type="STRING" id="4097.A0A1S4D402"/>
<gene>
    <name evidence="4" type="primary">LOC107825746</name>
</gene>
<keyword evidence="2" id="KW-0378">Hydrolase</keyword>
<dbReference type="AlphaFoldDB" id="A0A1S4D402"/>
<dbReference type="InterPro" id="IPR001478">
    <property type="entry name" value="PDZ"/>
</dbReference>
<dbReference type="SUPFAM" id="SSF50156">
    <property type="entry name" value="PDZ domain-like"/>
    <property type="match status" value="1"/>
</dbReference>
<proteinExistence type="predicted"/>
<reference evidence="4" key="1">
    <citation type="submission" date="2025-08" db="UniProtKB">
        <authorList>
            <consortium name="RefSeq"/>
        </authorList>
    </citation>
    <scope>IDENTIFICATION</scope>
</reference>
<dbReference type="KEGG" id="nta:107825746"/>
<dbReference type="Gene3D" id="2.30.42.10">
    <property type="match status" value="1"/>
</dbReference>
<accession>A0A1S4D402</accession>
<dbReference type="CDD" id="cd00990">
    <property type="entry name" value="cpPDZ_AtDEGP1-like"/>
    <property type="match status" value="1"/>
</dbReference>
<evidence type="ECO:0000313" key="4">
    <source>
        <dbReference type="RefSeq" id="XP_016508142.1"/>
    </source>
</evidence>
<sequence length="113" mass="12147">MSYACQVVRAGLNIEIAPDLIANQLNVRNGALILQVPGNSLAAKAGLLPTTRGFAGNIVLGDIIEAVDGKPVRSKADLYKALDNYNIGDEVRLKIRRGNENMELSIALEEKDS</sequence>
<dbReference type="PANTHER" id="PTHR43343">
    <property type="entry name" value="PEPTIDASE S12"/>
    <property type="match status" value="1"/>
</dbReference>
<dbReference type="InterPro" id="IPR036034">
    <property type="entry name" value="PDZ_sf"/>
</dbReference>
<keyword evidence="1" id="KW-0645">Protease</keyword>
<dbReference type="GO" id="GO:0008233">
    <property type="term" value="F:peptidase activity"/>
    <property type="evidence" value="ECO:0007669"/>
    <property type="project" value="UniProtKB-KW"/>
</dbReference>
<dbReference type="OMA" id="RDNKTED"/>
<name>A0A1S4D402_TOBAC</name>
<dbReference type="RefSeq" id="XP_016508142.1">
    <property type="nucleotide sequence ID" value="XM_016652656.1"/>
</dbReference>
<dbReference type="PANTHER" id="PTHR43343:SF3">
    <property type="entry name" value="PROTEASE DO-LIKE 8, CHLOROPLASTIC"/>
    <property type="match status" value="1"/>
</dbReference>
<organism evidence="4">
    <name type="scientific">Nicotiana tabacum</name>
    <name type="common">Common tobacco</name>
    <dbReference type="NCBI Taxonomy" id="4097"/>
    <lineage>
        <taxon>Eukaryota</taxon>
        <taxon>Viridiplantae</taxon>
        <taxon>Streptophyta</taxon>
        <taxon>Embryophyta</taxon>
        <taxon>Tracheophyta</taxon>
        <taxon>Spermatophyta</taxon>
        <taxon>Magnoliopsida</taxon>
        <taxon>eudicotyledons</taxon>
        <taxon>Gunneridae</taxon>
        <taxon>Pentapetalae</taxon>
        <taxon>asterids</taxon>
        <taxon>lamiids</taxon>
        <taxon>Solanales</taxon>
        <taxon>Solanaceae</taxon>
        <taxon>Nicotianoideae</taxon>
        <taxon>Nicotianeae</taxon>
        <taxon>Nicotiana</taxon>
    </lineage>
</organism>